<dbReference type="PROSITE" id="PS50176">
    <property type="entry name" value="ARM_REPEAT"/>
    <property type="match status" value="2"/>
</dbReference>
<protein>
    <recommendedName>
        <fullName evidence="5">Importin subunit alpha</fullName>
    </recommendedName>
</protein>
<feature type="region of interest" description="Disordered" evidence="7">
    <location>
        <begin position="1"/>
        <end position="38"/>
    </location>
</feature>
<dbReference type="InterPro" id="IPR011989">
    <property type="entry name" value="ARM-like"/>
</dbReference>
<keyword evidence="2 5" id="KW-0813">Transport</keyword>
<feature type="repeat" description="ARM" evidence="6">
    <location>
        <begin position="114"/>
        <end position="142"/>
    </location>
</feature>
<dbReference type="InterPro" id="IPR036975">
    <property type="entry name" value="Importin-a_IBB_sf"/>
</dbReference>
<evidence type="ECO:0000259" key="8">
    <source>
        <dbReference type="PROSITE" id="PS51214"/>
    </source>
</evidence>
<gene>
    <name evidence="9" type="ORF">ASTO00021_LOCUS9347</name>
</gene>
<feature type="compositionally biased region" description="Basic and acidic residues" evidence="7">
    <location>
        <begin position="1"/>
        <end position="20"/>
    </location>
</feature>
<dbReference type="PROSITE" id="PS51214">
    <property type="entry name" value="IBB"/>
    <property type="match status" value="1"/>
</dbReference>
<dbReference type="AlphaFoldDB" id="A0A7S3LQK3"/>
<organism evidence="9">
    <name type="scientific">Aplanochytrium stocchinoi</name>
    <dbReference type="NCBI Taxonomy" id="215587"/>
    <lineage>
        <taxon>Eukaryota</taxon>
        <taxon>Sar</taxon>
        <taxon>Stramenopiles</taxon>
        <taxon>Bigyra</taxon>
        <taxon>Labyrinthulomycetes</taxon>
        <taxon>Thraustochytrida</taxon>
        <taxon>Thraustochytriidae</taxon>
        <taxon>Aplanochytrium</taxon>
    </lineage>
</organism>
<feature type="domain" description="IBB" evidence="8">
    <location>
        <begin position="1"/>
        <end position="52"/>
    </location>
</feature>
<dbReference type="Pfam" id="PF01749">
    <property type="entry name" value="IBB"/>
    <property type="match status" value="1"/>
</dbReference>
<dbReference type="SMART" id="SM00185">
    <property type="entry name" value="ARM"/>
    <property type="match status" value="7"/>
</dbReference>
<dbReference type="InterPro" id="IPR016024">
    <property type="entry name" value="ARM-type_fold"/>
</dbReference>
<dbReference type="GO" id="GO:0006606">
    <property type="term" value="P:protein import into nucleus"/>
    <property type="evidence" value="ECO:0007669"/>
    <property type="project" value="InterPro"/>
</dbReference>
<evidence type="ECO:0000256" key="1">
    <source>
        <dbReference type="ARBA" id="ARBA00010394"/>
    </source>
</evidence>
<comment type="similarity">
    <text evidence="1 5">Belongs to the importin alpha family.</text>
</comment>
<evidence type="ECO:0000256" key="6">
    <source>
        <dbReference type="PROSITE-ProRule" id="PRU00259"/>
    </source>
</evidence>
<evidence type="ECO:0000256" key="2">
    <source>
        <dbReference type="ARBA" id="ARBA00022448"/>
    </source>
</evidence>
<dbReference type="PIRSF" id="PIRSF005673">
    <property type="entry name" value="Importin_alpha"/>
    <property type="match status" value="1"/>
</dbReference>
<dbReference type="GO" id="GO:0061608">
    <property type="term" value="F:nuclear import signal receptor activity"/>
    <property type="evidence" value="ECO:0007669"/>
    <property type="project" value="InterPro"/>
</dbReference>
<sequence>MDKANFSKDLKRAVSTEDARKKRNEVSVNIRKNKREEGLRKRRFAMMKPEPAAPIQGENGSTVEEMQPTVENLPNLNNAMNGSDRATALAATRAIRKLLSTPQDPPVQQVVDIGALPKLVQFLQDHSNPALQFEAAWALTNIGSSDLTFTIVEAGILPHLVVLLKSPAADVREQAVWCLGNIAGDKSEFRDMVLTSPGALEGLLLNMQNPSGVAMQRNVAWTLSNLCRGKPPTDLSLIQPVLPLFSHTLKSCEDIETLIDVAWACSYVSDGTNERIQALIELDLCTTLVQLCKKYRNENVKVISPVLRTLGNIVTGSDDQTQAAVNAGLLREIVPLAEHSKQTIRKEACWTASNITAGTKEQIGAFLAMPKLIETILKCASNDEWPVKKEAAWVISNVCTGGAPEHIQCLVEREKAIPVIFDLIKTGDIKINSMLLTALNHILATDPNEYTILVDECGGLDVLEDLQEVEDEDIYNSAVGIIEKYFGSEEDDENVAPNVAETGDSFAFKPTVNNNNNTFSFNITN</sequence>
<dbReference type="GO" id="GO:0005737">
    <property type="term" value="C:cytoplasm"/>
    <property type="evidence" value="ECO:0007669"/>
    <property type="project" value="InterPro"/>
</dbReference>
<dbReference type="Gene3D" id="1.20.5.690">
    <property type="entry name" value="Importin-alpha, importin-beta-binding domain"/>
    <property type="match status" value="1"/>
</dbReference>
<reference evidence="9" key="1">
    <citation type="submission" date="2021-01" db="EMBL/GenBank/DDBJ databases">
        <authorList>
            <person name="Corre E."/>
            <person name="Pelletier E."/>
            <person name="Niang G."/>
            <person name="Scheremetjew M."/>
            <person name="Finn R."/>
            <person name="Kale V."/>
            <person name="Holt S."/>
            <person name="Cochrane G."/>
            <person name="Meng A."/>
            <person name="Brown T."/>
            <person name="Cohen L."/>
        </authorList>
    </citation>
    <scope>NUCLEOTIDE SEQUENCE</scope>
    <source>
        <strain evidence="9">GSBS06</strain>
    </source>
</reference>
<name>A0A7S3LQK3_9STRA</name>
<dbReference type="Gene3D" id="1.25.10.10">
    <property type="entry name" value="Leucine-rich Repeat Variant"/>
    <property type="match status" value="1"/>
</dbReference>
<keyword evidence="4 5" id="KW-0653">Protein transport</keyword>
<evidence type="ECO:0000256" key="5">
    <source>
        <dbReference type="PIRNR" id="PIRNR005673"/>
    </source>
</evidence>
<dbReference type="EMBL" id="HBIN01012419">
    <property type="protein sequence ID" value="CAE0439123.1"/>
    <property type="molecule type" value="Transcribed_RNA"/>
</dbReference>
<evidence type="ECO:0000313" key="9">
    <source>
        <dbReference type="EMBL" id="CAE0439123.1"/>
    </source>
</evidence>
<accession>A0A7S3LQK3</accession>
<dbReference type="PANTHER" id="PTHR23316">
    <property type="entry name" value="IMPORTIN ALPHA"/>
    <property type="match status" value="1"/>
</dbReference>
<dbReference type="Pfam" id="PF16186">
    <property type="entry name" value="Arm_3"/>
    <property type="match status" value="1"/>
</dbReference>
<proteinExistence type="inferred from homology"/>
<dbReference type="InterPro" id="IPR002652">
    <property type="entry name" value="Importin-a_IBB"/>
</dbReference>
<dbReference type="InterPro" id="IPR000225">
    <property type="entry name" value="Armadillo"/>
</dbReference>
<dbReference type="InterPro" id="IPR024931">
    <property type="entry name" value="Importin_alpha"/>
</dbReference>
<dbReference type="Pfam" id="PF00514">
    <property type="entry name" value="Arm"/>
    <property type="match status" value="3"/>
</dbReference>
<evidence type="ECO:0000256" key="7">
    <source>
        <dbReference type="SAM" id="MobiDB-lite"/>
    </source>
</evidence>
<keyword evidence="3" id="KW-0677">Repeat</keyword>
<evidence type="ECO:0000256" key="3">
    <source>
        <dbReference type="ARBA" id="ARBA00022737"/>
    </source>
</evidence>
<feature type="repeat" description="ARM" evidence="6">
    <location>
        <begin position="155"/>
        <end position="198"/>
    </location>
</feature>
<dbReference type="InterPro" id="IPR032413">
    <property type="entry name" value="Arm_3"/>
</dbReference>
<evidence type="ECO:0000256" key="4">
    <source>
        <dbReference type="ARBA" id="ARBA00022927"/>
    </source>
</evidence>
<dbReference type="SUPFAM" id="SSF48371">
    <property type="entry name" value="ARM repeat"/>
    <property type="match status" value="1"/>
</dbReference>